<dbReference type="PROSITE" id="PS51417">
    <property type="entry name" value="ARF"/>
    <property type="match status" value="1"/>
</dbReference>
<dbReference type="SMART" id="SM00178">
    <property type="entry name" value="SAR"/>
    <property type="match status" value="1"/>
</dbReference>
<dbReference type="InterPro" id="IPR027417">
    <property type="entry name" value="P-loop_NTPase"/>
</dbReference>
<dbReference type="GeneID" id="114328156"/>
<keyword evidence="2" id="KW-0342">GTP-binding</keyword>
<evidence type="ECO:0000313" key="4">
    <source>
        <dbReference type="EnsemblMetazoa" id="XP_050503461.1"/>
    </source>
</evidence>
<evidence type="ECO:0008006" key="6">
    <source>
        <dbReference type="Google" id="ProtNLM"/>
    </source>
</evidence>
<dbReference type="Gene3D" id="3.40.50.300">
    <property type="entry name" value="P-loop containing nucleotide triphosphate hydrolases"/>
    <property type="match status" value="1"/>
</dbReference>
<evidence type="ECO:0000256" key="1">
    <source>
        <dbReference type="ARBA" id="ARBA00022741"/>
    </source>
</evidence>
<protein>
    <recommendedName>
        <fullName evidence="6">ADP-ribosylation factor-like protein 13B</fullName>
    </recommendedName>
</protein>
<dbReference type="EnsemblMetazoa" id="XM_050647504.1">
    <property type="protein sequence ID" value="XP_050503461.1"/>
    <property type="gene ID" value="LOC114328156"/>
</dbReference>
<dbReference type="PANTHER" id="PTHR46090">
    <property type="entry name" value="ADP-RIBOSYLATION FACTOR-LIKE PROTEIN 13B"/>
    <property type="match status" value="1"/>
</dbReference>
<evidence type="ECO:0000313" key="5">
    <source>
        <dbReference type="Proteomes" id="UP001652700"/>
    </source>
</evidence>
<organism evidence="4 5">
    <name type="scientific">Diabrotica virgifera virgifera</name>
    <name type="common">western corn rootworm</name>
    <dbReference type="NCBI Taxonomy" id="50390"/>
    <lineage>
        <taxon>Eukaryota</taxon>
        <taxon>Metazoa</taxon>
        <taxon>Ecdysozoa</taxon>
        <taxon>Arthropoda</taxon>
        <taxon>Hexapoda</taxon>
        <taxon>Insecta</taxon>
        <taxon>Pterygota</taxon>
        <taxon>Neoptera</taxon>
        <taxon>Endopterygota</taxon>
        <taxon>Coleoptera</taxon>
        <taxon>Polyphaga</taxon>
        <taxon>Cucujiformia</taxon>
        <taxon>Chrysomeloidea</taxon>
        <taxon>Chrysomelidae</taxon>
        <taxon>Galerucinae</taxon>
        <taxon>Diabroticina</taxon>
        <taxon>Diabroticites</taxon>
        <taxon>Diabrotica</taxon>
    </lineage>
</organism>
<proteinExistence type="predicted"/>
<dbReference type="RefSeq" id="XP_050503461.1">
    <property type="nucleotide sequence ID" value="XM_050647504.1"/>
</dbReference>
<feature type="region of interest" description="Disordered" evidence="3">
    <location>
        <begin position="316"/>
        <end position="342"/>
    </location>
</feature>
<evidence type="ECO:0000256" key="3">
    <source>
        <dbReference type="SAM" id="MobiDB-lite"/>
    </source>
</evidence>
<dbReference type="SMART" id="SM00177">
    <property type="entry name" value="ARF"/>
    <property type="match status" value="1"/>
</dbReference>
<dbReference type="Proteomes" id="UP001652700">
    <property type="component" value="Unplaced"/>
</dbReference>
<dbReference type="InterPro" id="IPR006689">
    <property type="entry name" value="Small_GTPase_ARF/SAR"/>
</dbReference>
<evidence type="ECO:0000256" key="2">
    <source>
        <dbReference type="ARBA" id="ARBA00023134"/>
    </source>
</evidence>
<dbReference type="PRINTS" id="PR00328">
    <property type="entry name" value="SAR1GTPBP"/>
</dbReference>
<keyword evidence="5" id="KW-1185">Reference proteome</keyword>
<name>A0ABM5JZU6_DIAVI</name>
<dbReference type="Pfam" id="PF00025">
    <property type="entry name" value="Arf"/>
    <property type="match status" value="1"/>
</dbReference>
<dbReference type="SUPFAM" id="SSF52540">
    <property type="entry name" value="P-loop containing nucleoside triphosphate hydrolases"/>
    <property type="match status" value="1"/>
</dbReference>
<dbReference type="InterPro" id="IPR051995">
    <property type="entry name" value="Ciliary_GTPase"/>
</dbReference>
<keyword evidence="1" id="KW-0547">Nucleotide-binding</keyword>
<reference evidence="4" key="1">
    <citation type="submission" date="2025-05" db="UniProtKB">
        <authorList>
            <consortium name="EnsemblMetazoa"/>
        </authorList>
    </citation>
    <scope>IDENTIFICATION</scope>
</reference>
<accession>A0ABM5JZU6</accession>
<sequence length="420" mass="47325">MTKRALGREHWSRYNTRKLTLLLVGLDNAGKTKAANGLVGDRLNSPVPTVGFSVVNLKYSDYSVKIFDLGGGPNIRGIWHQYFVDAHGLIFVIDSSDVSRFGEVKMVLEDILYSDKIAGKPLLILANKQDSVNAVDEIEIIEFLDLEFLVNNRKCPTLVQSCAASESNANKLDIGVQKGYNWLMNYIDKHYDSLNQRVEQDVEEQEIKDKQELLEKIKRIRNLHALEQSKQNEDTIETYSDYVKKINGEIKSIQDDIAPSTSVITLEDTNTGPDSDESSISFPPIYINAETERNERPKSAVELVKHQLQLKDSFKKPNVRPRSNKTAPIHLYGTRTPHSARERRRETLFDRRNLKSADNVLSTISGMFSSDVNVVNSRGDHNSIGLNHFGPKVHSLDNSGVPFVHRPNREGDGLSIVDIL</sequence>
<dbReference type="PANTHER" id="PTHR46090:SF2">
    <property type="entry name" value="ADP-RIBOSYLATION FACTOR-LIKE PROTEIN 13B"/>
    <property type="match status" value="1"/>
</dbReference>